<dbReference type="Gene3D" id="3.30.700.10">
    <property type="entry name" value="Glycoprotein, Type 4 Pilin"/>
    <property type="match status" value="1"/>
</dbReference>
<reference evidence="3 4" key="1">
    <citation type="submission" date="2020-07" db="EMBL/GenBank/DDBJ databases">
        <authorList>
            <person name="Feng X."/>
        </authorList>
    </citation>
    <scope>NUCLEOTIDE SEQUENCE [LARGE SCALE GENOMIC DNA]</scope>
    <source>
        <strain evidence="3 4">JCM14086</strain>
    </source>
</reference>
<organism evidence="3 4">
    <name type="scientific">Puniceicoccus vermicola</name>
    <dbReference type="NCBI Taxonomy" id="388746"/>
    <lineage>
        <taxon>Bacteria</taxon>
        <taxon>Pseudomonadati</taxon>
        <taxon>Verrucomicrobiota</taxon>
        <taxon>Opitutia</taxon>
        <taxon>Puniceicoccales</taxon>
        <taxon>Puniceicoccaceae</taxon>
        <taxon>Puniceicoccus</taxon>
    </lineage>
</organism>
<keyword evidence="2" id="KW-0812">Transmembrane</keyword>
<feature type="transmembrane region" description="Helical" evidence="2">
    <location>
        <begin position="12"/>
        <end position="35"/>
    </location>
</feature>
<dbReference type="InterPro" id="IPR000983">
    <property type="entry name" value="Bac_GSPG_pilin"/>
</dbReference>
<dbReference type="PANTHER" id="PTHR30093:SF2">
    <property type="entry name" value="TYPE II SECRETION SYSTEM PROTEIN H"/>
    <property type="match status" value="1"/>
</dbReference>
<dbReference type="PANTHER" id="PTHR30093">
    <property type="entry name" value="GENERAL SECRETION PATHWAY PROTEIN G"/>
    <property type="match status" value="1"/>
</dbReference>
<dbReference type="InterPro" id="IPR012902">
    <property type="entry name" value="N_methyl_site"/>
</dbReference>
<sequence length="238" mass="25935">MKGFEGKNYRAFTLIELLVVLMILGVLAAIIIPAVGKVRETAKRSACASNLRQCGASLLTYAADNNGTLANGHPDGYPDKLNRSFITMMKERGYIDDFSVWSCPAVGGVPLDDEANTLEELRGSYAYFGNLYGPSRVLQLTSNSLIMQDLIYSYAGEWRVNHSNGGELREDAITGNPSFSTYFGGVPEGFNSLFADNSVMWTDWEDPEGSDKVVWLNMGAGSSKIPGPVRAQPKEDAI</sequence>
<dbReference type="AlphaFoldDB" id="A0A7X1E4B5"/>
<dbReference type="SUPFAM" id="SSF54523">
    <property type="entry name" value="Pili subunits"/>
    <property type="match status" value="1"/>
</dbReference>
<evidence type="ECO:0000256" key="1">
    <source>
        <dbReference type="ARBA" id="ARBA00022481"/>
    </source>
</evidence>
<gene>
    <name evidence="3" type="ORF">H5P30_08510</name>
</gene>
<keyword evidence="4" id="KW-1185">Reference proteome</keyword>
<evidence type="ECO:0000256" key="2">
    <source>
        <dbReference type="SAM" id="Phobius"/>
    </source>
</evidence>
<dbReference type="InterPro" id="IPR045584">
    <property type="entry name" value="Pilin-like"/>
</dbReference>
<proteinExistence type="predicted"/>
<dbReference type="EMBL" id="JACHVA010000076">
    <property type="protein sequence ID" value="MBC2601818.1"/>
    <property type="molecule type" value="Genomic_DNA"/>
</dbReference>
<dbReference type="Pfam" id="PF07963">
    <property type="entry name" value="N_methyl"/>
    <property type="match status" value="1"/>
</dbReference>
<evidence type="ECO:0000313" key="4">
    <source>
        <dbReference type="Proteomes" id="UP000525652"/>
    </source>
</evidence>
<protein>
    <submittedName>
        <fullName evidence="3">Type II secretion system protein</fullName>
    </submittedName>
</protein>
<keyword evidence="2" id="KW-1133">Transmembrane helix</keyword>
<dbReference type="GO" id="GO:0015628">
    <property type="term" value="P:protein secretion by the type II secretion system"/>
    <property type="evidence" value="ECO:0007669"/>
    <property type="project" value="InterPro"/>
</dbReference>
<name>A0A7X1E4B5_9BACT</name>
<dbReference type="Proteomes" id="UP000525652">
    <property type="component" value="Unassembled WGS sequence"/>
</dbReference>
<dbReference type="RefSeq" id="WP_185692524.1">
    <property type="nucleotide sequence ID" value="NZ_JACHVA010000076.1"/>
</dbReference>
<dbReference type="PRINTS" id="PR00813">
    <property type="entry name" value="BCTERIALGSPG"/>
</dbReference>
<dbReference type="NCBIfam" id="TIGR02532">
    <property type="entry name" value="IV_pilin_GFxxxE"/>
    <property type="match status" value="1"/>
</dbReference>
<keyword evidence="1" id="KW-0488">Methylation</keyword>
<evidence type="ECO:0000313" key="3">
    <source>
        <dbReference type="EMBL" id="MBC2601818.1"/>
    </source>
</evidence>
<accession>A0A7X1E4B5</accession>
<dbReference type="GO" id="GO:0015627">
    <property type="term" value="C:type II protein secretion system complex"/>
    <property type="evidence" value="ECO:0007669"/>
    <property type="project" value="InterPro"/>
</dbReference>
<comment type="caution">
    <text evidence="3">The sequence shown here is derived from an EMBL/GenBank/DDBJ whole genome shotgun (WGS) entry which is preliminary data.</text>
</comment>
<keyword evidence="2" id="KW-0472">Membrane</keyword>